<proteinExistence type="predicted"/>
<dbReference type="STRING" id="261654.GA0070611_3021"/>
<dbReference type="PANTHER" id="PTHR43792">
    <property type="entry name" value="GNAT FAMILY, PUTATIVE (AFU_ORTHOLOGUE AFUA_3G00765)-RELATED-RELATED"/>
    <property type="match status" value="1"/>
</dbReference>
<dbReference type="InterPro" id="IPR051531">
    <property type="entry name" value="N-acetyltransferase"/>
</dbReference>
<dbReference type="PROSITE" id="PS51186">
    <property type="entry name" value="GNAT"/>
    <property type="match status" value="1"/>
</dbReference>
<gene>
    <name evidence="2" type="ORF">GA0070611_3021</name>
</gene>
<dbReference type="InterPro" id="IPR000182">
    <property type="entry name" value="GNAT_dom"/>
</dbReference>
<evidence type="ECO:0000313" key="2">
    <source>
        <dbReference type="EMBL" id="SBT45414.1"/>
    </source>
</evidence>
<dbReference type="Proteomes" id="UP000199385">
    <property type="component" value="Chromosome I"/>
</dbReference>
<dbReference type="SUPFAM" id="SSF55729">
    <property type="entry name" value="Acyl-CoA N-acyltransferases (Nat)"/>
    <property type="match status" value="1"/>
</dbReference>
<evidence type="ECO:0000259" key="1">
    <source>
        <dbReference type="PROSITE" id="PS51186"/>
    </source>
</evidence>
<dbReference type="OrthoDB" id="3402863at2"/>
<dbReference type="PATRIC" id="fig|261654.4.peg.3073"/>
<sequence>MPFSGSRAHLLTRRGPGHSTTLEIALSFPDLTTDRLVLRHWSPEEAAAVVADERRPHWAADFPAPGERMIAGLLTRDPDRPHGHFQVIERETGLTVGGIGLKLPAVDGALEFGYGIVPSRRCRGYTTEAVRALVAFARTLPGVTEVFATVDPANVPSVRVLQKAGLRHTGSVPADEVTLHRYVAG</sequence>
<dbReference type="PANTHER" id="PTHR43792:SF13">
    <property type="entry name" value="ACETYLTRANSFERASE"/>
    <property type="match status" value="1"/>
</dbReference>
<reference evidence="3" key="1">
    <citation type="submission" date="2016-06" db="EMBL/GenBank/DDBJ databases">
        <authorList>
            <person name="Varghese N."/>
            <person name="Submissions Spin"/>
        </authorList>
    </citation>
    <scope>NUCLEOTIDE SEQUENCE [LARGE SCALE GENOMIC DNA]</scope>
    <source>
        <strain evidence="3">DSM 44815</strain>
    </source>
</reference>
<name>A0A1A8ZNG4_9ACTN</name>
<keyword evidence="2" id="KW-0808">Transferase</keyword>
<organism evidence="2 3">
    <name type="scientific">Micromonospora auratinigra</name>
    <dbReference type="NCBI Taxonomy" id="261654"/>
    <lineage>
        <taxon>Bacteria</taxon>
        <taxon>Bacillati</taxon>
        <taxon>Actinomycetota</taxon>
        <taxon>Actinomycetes</taxon>
        <taxon>Micromonosporales</taxon>
        <taxon>Micromonosporaceae</taxon>
        <taxon>Micromonospora</taxon>
    </lineage>
</organism>
<keyword evidence="3" id="KW-1185">Reference proteome</keyword>
<dbReference type="Pfam" id="PF13302">
    <property type="entry name" value="Acetyltransf_3"/>
    <property type="match status" value="1"/>
</dbReference>
<dbReference type="Gene3D" id="3.40.630.30">
    <property type="match status" value="1"/>
</dbReference>
<accession>A0A1A8ZNG4</accession>
<dbReference type="GO" id="GO:0016747">
    <property type="term" value="F:acyltransferase activity, transferring groups other than amino-acyl groups"/>
    <property type="evidence" value="ECO:0007669"/>
    <property type="project" value="InterPro"/>
</dbReference>
<dbReference type="InterPro" id="IPR016181">
    <property type="entry name" value="Acyl_CoA_acyltransferase"/>
</dbReference>
<evidence type="ECO:0000313" key="3">
    <source>
        <dbReference type="Proteomes" id="UP000199385"/>
    </source>
</evidence>
<dbReference type="AlphaFoldDB" id="A0A1A8ZNG4"/>
<protein>
    <submittedName>
        <fullName evidence="2">Protein N-acetyltransferase, RimJ/RimL family</fullName>
    </submittedName>
</protein>
<feature type="domain" description="N-acetyltransferase" evidence="1">
    <location>
        <begin position="36"/>
        <end position="185"/>
    </location>
</feature>
<dbReference type="EMBL" id="LT594323">
    <property type="protein sequence ID" value="SBT45414.1"/>
    <property type="molecule type" value="Genomic_DNA"/>
</dbReference>